<evidence type="ECO:0000313" key="10">
    <source>
        <dbReference type="RefSeq" id="XP_019635032.1"/>
    </source>
</evidence>
<dbReference type="Proteomes" id="UP000515135">
    <property type="component" value="Unplaced"/>
</dbReference>
<keyword evidence="6" id="KW-0131">Cell cycle</keyword>
<evidence type="ECO:0000313" key="9">
    <source>
        <dbReference type="Proteomes" id="UP000515135"/>
    </source>
</evidence>
<dbReference type="OrthoDB" id="5399929at2759"/>
<gene>
    <name evidence="10" type="primary">LOC109478023</name>
</gene>
<dbReference type="GO" id="GO:0005634">
    <property type="term" value="C:nucleus"/>
    <property type="evidence" value="ECO:0007669"/>
    <property type="project" value="UniProtKB-SubCell"/>
</dbReference>
<accession>A0A6P4ZVQ8</accession>
<reference evidence="10" key="1">
    <citation type="submission" date="2025-08" db="UniProtKB">
        <authorList>
            <consortium name="RefSeq"/>
        </authorList>
    </citation>
    <scope>IDENTIFICATION</scope>
    <source>
        <tissue evidence="10">Gonad</tissue>
    </source>
</reference>
<sequence length="452" mass="48716">MAVHAHRWSKLVLLSVVHTAPKVRERSAAALEIGVPAMMPQQEAVVAGLIPELKSTLIPELTKLFKPNQEEFVLKVWGSIITLLGKSIHKGGSVINGLLGIVEQGFKSAYIDTRVASYVAWKHLINNFATNPDTISNAKRLKLLLQPLLMNSTKQESVAVVRLDTWWHLAQTLGTNLPPNFEQVCGPLLQFTLGLTPGLPTPATPAGGKMLLATTPQRRGSFPAPNPATPRTPGVGGGHPPSKAIQLIGAEILLHLLGKTGTAAAAKLTLAPLHEELITSPAFFIKHAETFIRATQEAMCAIGSDLQEVVVLNIWSSLTGHIRQALQEGPRKDSQISDMFSQYLACTQEVVASRKLRAGVMLKLLEEVSSLPQKVLSSTSYCHGGSKDVMNGTPALVLLQLLLESPDLIQACSTEERYFTVFQSLVSCGASRPTSFLGFSQSVLQNLDKTAG</sequence>
<dbReference type="GeneID" id="109478023"/>
<keyword evidence="5" id="KW-0539">Nucleus</keyword>
<evidence type="ECO:0000259" key="8">
    <source>
        <dbReference type="Pfam" id="PF12231"/>
    </source>
</evidence>
<keyword evidence="9" id="KW-1185">Reference proteome</keyword>
<evidence type="ECO:0000256" key="1">
    <source>
        <dbReference type="ARBA" id="ARBA00004123"/>
    </source>
</evidence>
<comment type="subcellular location">
    <subcellularLocation>
        <location evidence="2">Chromosome</location>
        <location evidence="2">Telomere</location>
    </subcellularLocation>
    <subcellularLocation>
        <location evidence="1">Nucleus</location>
    </subcellularLocation>
</comment>
<dbReference type="KEGG" id="bbel:109478023"/>
<evidence type="ECO:0000256" key="5">
    <source>
        <dbReference type="ARBA" id="ARBA00023242"/>
    </source>
</evidence>
<evidence type="ECO:0000256" key="3">
    <source>
        <dbReference type="ARBA" id="ARBA00022454"/>
    </source>
</evidence>
<feature type="region of interest" description="Disordered" evidence="7">
    <location>
        <begin position="220"/>
        <end position="240"/>
    </location>
</feature>
<dbReference type="Pfam" id="PF12231">
    <property type="entry name" value="Rif1_N"/>
    <property type="match status" value="1"/>
</dbReference>
<name>A0A6P4ZVQ8_BRABE</name>
<organism evidence="9 10">
    <name type="scientific">Branchiostoma belcheri</name>
    <name type="common">Amphioxus</name>
    <dbReference type="NCBI Taxonomy" id="7741"/>
    <lineage>
        <taxon>Eukaryota</taxon>
        <taxon>Metazoa</taxon>
        <taxon>Chordata</taxon>
        <taxon>Cephalochordata</taxon>
        <taxon>Leptocardii</taxon>
        <taxon>Amphioxiformes</taxon>
        <taxon>Branchiostomatidae</taxon>
        <taxon>Branchiostoma</taxon>
    </lineage>
</organism>
<proteinExistence type="predicted"/>
<feature type="domain" description="Telomere-associated protein Rif1 N-terminal" evidence="8">
    <location>
        <begin position="1"/>
        <end position="185"/>
    </location>
</feature>
<dbReference type="InterPro" id="IPR022031">
    <property type="entry name" value="Rif1_N"/>
</dbReference>
<dbReference type="RefSeq" id="XP_019635032.1">
    <property type="nucleotide sequence ID" value="XM_019779473.1"/>
</dbReference>
<dbReference type="InterPro" id="IPR016024">
    <property type="entry name" value="ARM-type_fold"/>
</dbReference>
<evidence type="ECO:0000256" key="6">
    <source>
        <dbReference type="ARBA" id="ARBA00023306"/>
    </source>
</evidence>
<evidence type="ECO:0000256" key="2">
    <source>
        <dbReference type="ARBA" id="ARBA00004574"/>
    </source>
</evidence>
<dbReference type="GO" id="GO:0000723">
    <property type="term" value="P:telomere maintenance"/>
    <property type="evidence" value="ECO:0007669"/>
    <property type="project" value="TreeGrafter"/>
</dbReference>
<dbReference type="SUPFAM" id="SSF48371">
    <property type="entry name" value="ARM repeat"/>
    <property type="match status" value="1"/>
</dbReference>
<dbReference type="PANTHER" id="PTHR22928">
    <property type="entry name" value="TELOMERE-ASSOCIATED PROTEIN RIF1"/>
    <property type="match status" value="1"/>
</dbReference>
<keyword evidence="3" id="KW-0158">Chromosome</keyword>
<dbReference type="AlphaFoldDB" id="A0A6P4ZVQ8"/>
<keyword evidence="4" id="KW-0779">Telomere</keyword>
<evidence type="ECO:0000256" key="7">
    <source>
        <dbReference type="SAM" id="MobiDB-lite"/>
    </source>
</evidence>
<protein>
    <submittedName>
        <fullName evidence="10">Telomere-associated protein RIF1-like</fullName>
    </submittedName>
</protein>
<dbReference type="GO" id="GO:0140445">
    <property type="term" value="C:chromosome, telomeric repeat region"/>
    <property type="evidence" value="ECO:0007669"/>
    <property type="project" value="TreeGrafter"/>
</dbReference>
<dbReference type="PANTHER" id="PTHR22928:SF3">
    <property type="entry name" value="TELOMERE-ASSOCIATED PROTEIN RIF1"/>
    <property type="match status" value="1"/>
</dbReference>
<evidence type="ECO:0000256" key="4">
    <source>
        <dbReference type="ARBA" id="ARBA00022895"/>
    </source>
</evidence>